<dbReference type="Proteomes" id="UP000886748">
    <property type="component" value="Unassembled WGS sequence"/>
</dbReference>
<evidence type="ECO:0000256" key="2">
    <source>
        <dbReference type="SAM" id="SignalP"/>
    </source>
</evidence>
<dbReference type="InterPro" id="IPR050218">
    <property type="entry name" value="LptD"/>
</dbReference>
<evidence type="ECO:0000313" key="4">
    <source>
        <dbReference type="Proteomes" id="UP000886748"/>
    </source>
</evidence>
<feature type="chain" id="PRO_5038469312" description="Organic solvent tolerance-like N-terminal domain-containing protein" evidence="2">
    <location>
        <begin position="25"/>
        <end position="687"/>
    </location>
</feature>
<evidence type="ECO:0000313" key="3">
    <source>
        <dbReference type="EMBL" id="HIU92982.1"/>
    </source>
</evidence>
<feature type="signal peptide" evidence="2">
    <location>
        <begin position="1"/>
        <end position="24"/>
    </location>
</feature>
<sequence length="687" mass="78068">MKNKLFITLAIIMAMSAGLSVSYAAETLDVPQNTGIEQNADNDKKQDSVKSDEQKQEDEKISDKNKADDKEKANDSDKEDKPRKFFSKAEKKQKKKESAYEDGPSTDVLVDSETIEYFPERHEFEAVGNAKVTFPSENSTLLADKIIFNHDTNFIKGYGDVVLIKEGQKVNGDYIQVNLNEDNAMMTHPVLNHMAIKIRAKNATVNDAQTEALDGIVTFNDKTSYKFTSRPIMGFDTPMMDEIIPKNFYFKEKYDNKWRLKAKTIIIDSYKDRDIATLKNADIYIKDTKLGSAGKMKLYTDKEQQYIETNMLELGSLRNLGAFISPGIVLQTPNASTLKIGPAVTYKSDFGVGAIGRFLTDKNRTDFGWSSSKSKFVVRGEQEFTDNLKLEYGINSYMNNGFLGGRMPKYGFQFVHNKNYELKDLGVNFNNRYIAGFARDWGDRSFSTTKFAWQTMSSKPFFTYKNPEQKFALDFGLNAQTHVALYGTGDTMGIVRAGPYLRTQYKSWQQYIGYFQGGQAGNTPFYFDQNFYGRSNVVLGESLRLCKYLTVMYTATIVLSNDTPDDRMLQENRFYFAIGPDDVKFLIGYDAYRQNASMGLMMNVGAENSDVEFKRLILNDPTAIGHAEKSEKQKMADKKKKEKEAQKRAEEDQMNRSVKDYRDYNPGFNMMPGGAMLQPSLIRPPGM</sequence>
<dbReference type="GO" id="GO:0009279">
    <property type="term" value="C:cell outer membrane"/>
    <property type="evidence" value="ECO:0007669"/>
    <property type="project" value="TreeGrafter"/>
</dbReference>
<feature type="compositionally biased region" description="Basic and acidic residues" evidence="1">
    <location>
        <begin position="627"/>
        <end position="636"/>
    </location>
</feature>
<feature type="region of interest" description="Disordered" evidence="1">
    <location>
        <begin position="627"/>
        <end position="663"/>
    </location>
</feature>
<dbReference type="EMBL" id="DVOD01000055">
    <property type="protein sequence ID" value="HIU92982.1"/>
    <property type="molecule type" value="Genomic_DNA"/>
</dbReference>
<reference evidence="3" key="2">
    <citation type="journal article" date="2021" name="PeerJ">
        <title>Extensive microbial diversity within the chicken gut microbiome revealed by metagenomics and culture.</title>
        <authorList>
            <person name="Gilroy R."/>
            <person name="Ravi A."/>
            <person name="Getino M."/>
            <person name="Pursley I."/>
            <person name="Horton D.L."/>
            <person name="Alikhan N.F."/>
            <person name="Baker D."/>
            <person name="Gharbi K."/>
            <person name="Hall N."/>
            <person name="Watson M."/>
            <person name="Adriaenssens E.M."/>
            <person name="Foster-Nyarko E."/>
            <person name="Jarju S."/>
            <person name="Secka A."/>
            <person name="Antonio M."/>
            <person name="Oren A."/>
            <person name="Chaudhuri R.R."/>
            <person name="La Ragione R."/>
            <person name="Hildebrand F."/>
            <person name="Pallen M.J."/>
        </authorList>
    </citation>
    <scope>NUCLEOTIDE SEQUENCE</scope>
    <source>
        <strain evidence="3">CHK154-7741</strain>
    </source>
</reference>
<dbReference type="GO" id="GO:1990351">
    <property type="term" value="C:transporter complex"/>
    <property type="evidence" value="ECO:0007669"/>
    <property type="project" value="TreeGrafter"/>
</dbReference>
<reference evidence="3" key="1">
    <citation type="submission" date="2020-10" db="EMBL/GenBank/DDBJ databases">
        <authorList>
            <person name="Gilroy R."/>
        </authorList>
    </citation>
    <scope>NUCLEOTIDE SEQUENCE</scope>
    <source>
        <strain evidence="3">CHK154-7741</strain>
    </source>
</reference>
<dbReference type="PANTHER" id="PTHR30189">
    <property type="entry name" value="LPS-ASSEMBLY PROTEIN"/>
    <property type="match status" value="1"/>
</dbReference>
<feature type="compositionally biased region" description="Basic and acidic residues" evidence="1">
    <location>
        <begin position="642"/>
        <end position="663"/>
    </location>
</feature>
<name>A0A9D1SSB5_9CLOT</name>
<feature type="compositionally biased region" description="Basic and acidic residues" evidence="1">
    <location>
        <begin position="41"/>
        <end position="90"/>
    </location>
</feature>
<keyword evidence="2" id="KW-0732">Signal</keyword>
<feature type="region of interest" description="Disordered" evidence="1">
    <location>
        <begin position="33"/>
        <end position="106"/>
    </location>
</feature>
<comment type="caution">
    <text evidence="3">The sequence shown here is derived from an EMBL/GenBank/DDBJ whole genome shotgun (WGS) entry which is preliminary data.</text>
</comment>
<dbReference type="PANTHER" id="PTHR30189:SF1">
    <property type="entry name" value="LPS-ASSEMBLY PROTEIN LPTD"/>
    <property type="match status" value="1"/>
</dbReference>
<dbReference type="AlphaFoldDB" id="A0A9D1SSB5"/>
<evidence type="ECO:0000256" key="1">
    <source>
        <dbReference type="SAM" id="MobiDB-lite"/>
    </source>
</evidence>
<accession>A0A9D1SSB5</accession>
<gene>
    <name evidence="3" type="ORF">IAD26_07610</name>
</gene>
<organism evidence="3 4">
    <name type="scientific">Candidatus Limenecus avicola</name>
    <dbReference type="NCBI Taxonomy" id="2840847"/>
    <lineage>
        <taxon>Bacteria</taxon>
        <taxon>Bacillati</taxon>
        <taxon>Bacillota</taxon>
        <taxon>Clostridia</taxon>
        <taxon>Eubacteriales</taxon>
        <taxon>Clostridiaceae</taxon>
        <taxon>Clostridiaceae incertae sedis</taxon>
        <taxon>Candidatus Limenecus</taxon>
    </lineage>
</organism>
<evidence type="ECO:0008006" key="5">
    <source>
        <dbReference type="Google" id="ProtNLM"/>
    </source>
</evidence>
<proteinExistence type="predicted"/>
<protein>
    <recommendedName>
        <fullName evidence="5">Organic solvent tolerance-like N-terminal domain-containing protein</fullName>
    </recommendedName>
</protein>